<dbReference type="EMBL" id="KN838564">
    <property type="protein sequence ID" value="KIK04985.1"/>
    <property type="molecule type" value="Genomic_DNA"/>
</dbReference>
<feature type="compositionally biased region" description="Polar residues" evidence="1">
    <location>
        <begin position="88"/>
        <end position="102"/>
    </location>
</feature>
<reference evidence="2 3" key="1">
    <citation type="submission" date="2014-04" db="EMBL/GenBank/DDBJ databases">
        <authorList>
            <consortium name="DOE Joint Genome Institute"/>
            <person name="Kuo A."/>
            <person name="Kohler A."/>
            <person name="Nagy L.G."/>
            <person name="Floudas D."/>
            <person name="Copeland A."/>
            <person name="Barry K.W."/>
            <person name="Cichocki N."/>
            <person name="Veneault-Fourrey C."/>
            <person name="LaButti K."/>
            <person name="Lindquist E.A."/>
            <person name="Lipzen A."/>
            <person name="Lundell T."/>
            <person name="Morin E."/>
            <person name="Murat C."/>
            <person name="Sun H."/>
            <person name="Tunlid A."/>
            <person name="Henrissat B."/>
            <person name="Grigoriev I.V."/>
            <person name="Hibbett D.S."/>
            <person name="Martin F."/>
            <person name="Nordberg H.P."/>
            <person name="Cantor M.N."/>
            <person name="Hua S.X."/>
        </authorList>
    </citation>
    <scope>NUCLEOTIDE SEQUENCE [LARGE SCALE GENOMIC DNA]</scope>
    <source>
        <strain evidence="2 3">LaAM-08-1</strain>
    </source>
</reference>
<keyword evidence="3" id="KW-1185">Reference proteome</keyword>
<evidence type="ECO:0000313" key="3">
    <source>
        <dbReference type="Proteomes" id="UP000054477"/>
    </source>
</evidence>
<organism evidence="2 3">
    <name type="scientific">Laccaria amethystina LaAM-08-1</name>
    <dbReference type="NCBI Taxonomy" id="1095629"/>
    <lineage>
        <taxon>Eukaryota</taxon>
        <taxon>Fungi</taxon>
        <taxon>Dikarya</taxon>
        <taxon>Basidiomycota</taxon>
        <taxon>Agaricomycotina</taxon>
        <taxon>Agaricomycetes</taxon>
        <taxon>Agaricomycetidae</taxon>
        <taxon>Agaricales</taxon>
        <taxon>Agaricineae</taxon>
        <taxon>Hydnangiaceae</taxon>
        <taxon>Laccaria</taxon>
    </lineage>
</organism>
<gene>
    <name evidence="2" type="ORF">K443DRAFT_4173</name>
</gene>
<feature type="compositionally biased region" description="Polar residues" evidence="1">
    <location>
        <begin position="34"/>
        <end position="46"/>
    </location>
</feature>
<evidence type="ECO:0000313" key="2">
    <source>
        <dbReference type="EMBL" id="KIK04985.1"/>
    </source>
</evidence>
<feature type="region of interest" description="Disordered" evidence="1">
    <location>
        <begin position="21"/>
        <end position="116"/>
    </location>
</feature>
<feature type="compositionally biased region" description="Basic residues" evidence="1">
    <location>
        <begin position="49"/>
        <end position="58"/>
    </location>
</feature>
<dbReference type="Proteomes" id="UP000054477">
    <property type="component" value="Unassembled WGS sequence"/>
</dbReference>
<reference evidence="3" key="2">
    <citation type="submission" date="2015-01" db="EMBL/GenBank/DDBJ databases">
        <title>Evolutionary Origins and Diversification of the Mycorrhizal Mutualists.</title>
        <authorList>
            <consortium name="DOE Joint Genome Institute"/>
            <consortium name="Mycorrhizal Genomics Consortium"/>
            <person name="Kohler A."/>
            <person name="Kuo A."/>
            <person name="Nagy L.G."/>
            <person name="Floudas D."/>
            <person name="Copeland A."/>
            <person name="Barry K.W."/>
            <person name="Cichocki N."/>
            <person name="Veneault-Fourrey C."/>
            <person name="LaButti K."/>
            <person name="Lindquist E.A."/>
            <person name="Lipzen A."/>
            <person name="Lundell T."/>
            <person name="Morin E."/>
            <person name="Murat C."/>
            <person name="Riley R."/>
            <person name="Ohm R."/>
            <person name="Sun H."/>
            <person name="Tunlid A."/>
            <person name="Henrissat B."/>
            <person name="Grigoriev I.V."/>
            <person name="Hibbett D.S."/>
            <person name="Martin F."/>
        </authorList>
    </citation>
    <scope>NUCLEOTIDE SEQUENCE [LARGE SCALE GENOMIC DNA]</scope>
    <source>
        <strain evidence="3">LaAM-08-1</strain>
    </source>
</reference>
<proteinExistence type="predicted"/>
<name>A0A0C9WYX3_9AGAR</name>
<evidence type="ECO:0000256" key="1">
    <source>
        <dbReference type="SAM" id="MobiDB-lite"/>
    </source>
</evidence>
<dbReference type="HOGENOM" id="CLU_1686902_0_0_1"/>
<dbReference type="AlphaFoldDB" id="A0A0C9WYX3"/>
<protein>
    <submittedName>
        <fullName evidence="2">Uncharacterized protein</fullName>
    </submittedName>
</protein>
<accession>A0A0C9WYX3</accession>
<sequence>MPLPPPFLILDIHTYLRNPASVPAQVPHRRQRRGNQTPYDRTTNDQTSRRTKNNRTSKRSTNTNERTDVEEDDGVCASAGKVPRRYQQRGNQTTDPGQQTMNDPRRQTMNDPGQRTTNRMTKRMTVTIHNVVTVQGLCQCRCHAMWQPNDRMTNDA</sequence>